<evidence type="ECO:0000313" key="3">
    <source>
        <dbReference type="Proteomes" id="UP000807353"/>
    </source>
</evidence>
<dbReference type="Proteomes" id="UP000807353">
    <property type="component" value="Unassembled WGS sequence"/>
</dbReference>
<evidence type="ECO:0000256" key="1">
    <source>
        <dbReference type="SAM" id="MobiDB-lite"/>
    </source>
</evidence>
<comment type="caution">
    <text evidence="2">The sequence shown here is derived from an EMBL/GenBank/DDBJ whole genome shotgun (WGS) entry which is preliminary data.</text>
</comment>
<gene>
    <name evidence="2" type="ORF">BDZ94DRAFT_1267532</name>
</gene>
<dbReference type="AlphaFoldDB" id="A0A9P6CF04"/>
<reference evidence="2" key="1">
    <citation type="submission" date="2020-11" db="EMBL/GenBank/DDBJ databases">
        <authorList>
            <consortium name="DOE Joint Genome Institute"/>
            <person name="Ahrendt S."/>
            <person name="Riley R."/>
            <person name="Andreopoulos W."/>
            <person name="Labutti K."/>
            <person name="Pangilinan J."/>
            <person name="Ruiz-Duenas F.J."/>
            <person name="Barrasa J.M."/>
            <person name="Sanchez-Garcia M."/>
            <person name="Camarero S."/>
            <person name="Miyauchi S."/>
            <person name="Serrano A."/>
            <person name="Linde D."/>
            <person name="Babiker R."/>
            <person name="Drula E."/>
            <person name="Ayuso-Fernandez I."/>
            <person name="Pacheco R."/>
            <person name="Padilla G."/>
            <person name="Ferreira P."/>
            <person name="Barriuso J."/>
            <person name="Kellner H."/>
            <person name="Castanera R."/>
            <person name="Alfaro M."/>
            <person name="Ramirez L."/>
            <person name="Pisabarro A.G."/>
            <person name="Kuo A."/>
            <person name="Tritt A."/>
            <person name="Lipzen A."/>
            <person name="He G."/>
            <person name="Yan M."/>
            <person name="Ng V."/>
            <person name="Cullen D."/>
            <person name="Martin F."/>
            <person name="Rosso M.-N."/>
            <person name="Henrissat B."/>
            <person name="Hibbett D."/>
            <person name="Martinez A.T."/>
            <person name="Grigoriev I.V."/>
        </authorList>
    </citation>
    <scope>NUCLEOTIDE SEQUENCE</scope>
    <source>
        <strain evidence="2">CBS 247.69</strain>
    </source>
</reference>
<accession>A0A9P6CF04</accession>
<organism evidence="2 3">
    <name type="scientific">Collybia nuda</name>
    <dbReference type="NCBI Taxonomy" id="64659"/>
    <lineage>
        <taxon>Eukaryota</taxon>
        <taxon>Fungi</taxon>
        <taxon>Dikarya</taxon>
        <taxon>Basidiomycota</taxon>
        <taxon>Agaricomycotina</taxon>
        <taxon>Agaricomycetes</taxon>
        <taxon>Agaricomycetidae</taxon>
        <taxon>Agaricales</taxon>
        <taxon>Tricholomatineae</taxon>
        <taxon>Clitocybaceae</taxon>
        <taxon>Collybia</taxon>
    </lineage>
</organism>
<proteinExistence type="predicted"/>
<sequence length="260" mass="28485">MNTLARISAQNKLSLQEGLKIVRKVVATNPNPAGFTTAELYKLAVKEPALSNFQYEVLPLRRATDGKGGKQRIPGPVPPRPDHPIRSMTFLKNAVLPILEGNKELQIVRTTRVPFNPAPSQRTGGKRKNKPETTNAASAAAPAPVTTWVWKTVDKSNILPPPVPKMPPKVFGTEVGVEEDWSHLNKRRQRARTGKVARDVTAMKLAIIKRKIEGKRIYERNMAIHQKKLVQVLGQATAKTKSNANAVLPAAAKSPTVALS</sequence>
<feature type="region of interest" description="Disordered" evidence="1">
    <location>
        <begin position="114"/>
        <end position="140"/>
    </location>
</feature>
<protein>
    <submittedName>
        <fullName evidence="2">Uncharacterized protein</fullName>
    </submittedName>
</protein>
<name>A0A9P6CF04_9AGAR</name>
<dbReference type="OrthoDB" id="2587968at2759"/>
<feature type="region of interest" description="Disordered" evidence="1">
    <location>
        <begin position="63"/>
        <end position="84"/>
    </location>
</feature>
<dbReference type="EMBL" id="MU150311">
    <property type="protein sequence ID" value="KAF9459730.1"/>
    <property type="molecule type" value="Genomic_DNA"/>
</dbReference>
<keyword evidence="3" id="KW-1185">Reference proteome</keyword>
<evidence type="ECO:0000313" key="2">
    <source>
        <dbReference type="EMBL" id="KAF9459730.1"/>
    </source>
</evidence>